<dbReference type="InterPro" id="IPR051130">
    <property type="entry name" value="Mito_struct-func_regulator"/>
</dbReference>
<protein>
    <submittedName>
        <fullName evidence="2">Atypical kinase COQ8A, mitochondrial</fullName>
    </submittedName>
</protein>
<dbReference type="GO" id="GO:0016301">
    <property type="term" value="F:kinase activity"/>
    <property type="evidence" value="ECO:0007669"/>
    <property type="project" value="UniProtKB-KW"/>
</dbReference>
<dbReference type="Pfam" id="PF03109">
    <property type="entry name" value="ABC1"/>
    <property type="match status" value="2"/>
</dbReference>
<dbReference type="InterPro" id="IPR011009">
    <property type="entry name" value="Kinase-like_dom_sf"/>
</dbReference>
<dbReference type="CDD" id="cd05121">
    <property type="entry name" value="ABC1_ADCK3-like"/>
    <property type="match status" value="1"/>
</dbReference>
<keyword evidence="2" id="KW-0808">Transferase</keyword>
<dbReference type="AlphaFoldDB" id="A0A2R5GUJ4"/>
<dbReference type="Proteomes" id="UP000241890">
    <property type="component" value="Unassembled WGS sequence"/>
</dbReference>
<sequence>MLRRGVAAAAVAAGGLGVAGVYKHENDEGFRRAVALYSRALPAVAHYRFVQARHRLQGDGLSEEEKQQEWLALDEKYSDGIVDMVKELKGMYTKYGQIGAGLRNTLSDVWLEKLRELEDSVPPQPLSVVRATIEEDLGKPLEEVFSVFEEQPLGSASIGQVHRAKLRGREREGWVAVKVQYPDSQKLFRQDMLTIRGFMELAAPEQVIILDELERSFEREFDYNCEASNLEMVSHNLRGPEFERDIRVPRPHFSTPRVLVMDYLKGEKLIDGIRAYGKVVAEQEGKSFEAFETEMKERILQEGLPSRYDGPSGAQIALYAGALRLRDGAANVFISAWNTLTGSHVQAWHTPRPPNAPRMMDVLMRVHGKQLLVDGCFNADPHSGNFLWLEDDRIGLIDFGATKILAREERLAACMLYATLYKQDKERLIDMVRVSGYRSKYFDQDVIYQLVRFGFDDFSQDVLKGKNIQTFMDDLYARDPWHESPDNLTMAQFLSIRLRGVGMSMLFPVRCSEYWGPLALQVLEDEGLPYETWDAAQMQEIFGKKLNMAKGSTLESWGASFKRWFTGSSSSD</sequence>
<dbReference type="PANTHER" id="PTHR43173">
    <property type="entry name" value="ABC1 FAMILY PROTEIN"/>
    <property type="match status" value="1"/>
</dbReference>
<evidence type="ECO:0000313" key="3">
    <source>
        <dbReference type="Proteomes" id="UP000241890"/>
    </source>
</evidence>
<keyword evidence="2" id="KW-0418">Kinase</keyword>
<organism evidence="2 3">
    <name type="scientific">Hondaea fermentalgiana</name>
    <dbReference type="NCBI Taxonomy" id="2315210"/>
    <lineage>
        <taxon>Eukaryota</taxon>
        <taxon>Sar</taxon>
        <taxon>Stramenopiles</taxon>
        <taxon>Bigyra</taxon>
        <taxon>Labyrinthulomycetes</taxon>
        <taxon>Thraustochytrida</taxon>
        <taxon>Thraustochytriidae</taxon>
        <taxon>Hondaea</taxon>
    </lineage>
</organism>
<feature type="domain" description="ABC1 atypical kinase-like" evidence="1">
    <location>
        <begin position="359"/>
        <end position="431"/>
    </location>
</feature>
<reference evidence="2 3" key="1">
    <citation type="submission" date="2017-12" db="EMBL/GenBank/DDBJ databases">
        <title>Sequencing, de novo assembly and annotation of complete genome of a new Thraustochytrid species, strain FCC1311.</title>
        <authorList>
            <person name="Sedici K."/>
            <person name="Godart F."/>
            <person name="Aiese Cigliano R."/>
            <person name="Sanseverino W."/>
            <person name="Barakat M."/>
            <person name="Ortet P."/>
            <person name="Marechal E."/>
            <person name="Cagnac O."/>
            <person name="Amato A."/>
        </authorList>
    </citation>
    <scope>NUCLEOTIDE SEQUENCE [LARGE SCALE GENOMIC DNA]</scope>
</reference>
<dbReference type="SUPFAM" id="SSF56112">
    <property type="entry name" value="Protein kinase-like (PK-like)"/>
    <property type="match status" value="1"/>
</dbReference>
<comment type="caution">
    <text evidence="2">The sequence shown here is derived from an EMBL/GenBank/DDBJ whole genome shotgun (WGS) entry which is preliminary data.</text>
</comment>
<dbReference type="InParanoid" id="A0A2R5GUJ4"/>
<dbReference type="PANTHER" id="PTHR43173:SF34">
    <property type="entry name" value="ABC1 ATYPICAL KINASE-LIKE DOMAIN-CONTAINING PROTEIN"/>
    <property type="match status" value="1"/>
</dbReference>
<accession>A0A2R5GUJ4</accession>
<evidence type="ECO:0000313" key="2">
    <source>
        <dbReference type="EMBL" id="GBG34520.1"/>
    </source>
</evidence>
<dbReference type="InterPro" id="IPR004147">
    <property type="entry name" value="ABC1_dom"/>
</dbReference>
<evidence type="ECO:0000259" key="1">
    <source>
        <dbReference type="Pfam" id="PF03109"/>
    </source>
</evidence>
<proteinExistence type="predicted"/>
<keyword evidence="3" id="KW-1185">Reference proteome</keyword>
<dbReference type="OrthoDB" id="427480at2759"/>
<gene>
    <name evidence="2" type="ORF">FCC1311_107442</name>
</gene>
<feature type="domain" description="ABC1 atypical kinase-like" evidence="1">
    <location>
        <begin position="117"/>
        <end position="271"/>
    </location>
</feature>
<name>A0A2R5GUJ4_9STRA</name>
<dbReference type="EMBL" id="BEYU01000198">
    <property type="protein sequence ID" value="GBG34520.1"/>
    <property type="molecule type" value="Genomic_DNA"/>
</dbReference>